<evidence type="ECO:0000256" key="1">
    <source>
        <dbReference type="ARBA" id="ARBA00023239"/>
    </source>
</evidence>
<dbReference type="CDD" id="cd22268">
    <property type="entry name" value="DPBB_RlpA-like"/>
    <property type="match status" value="1"/>
</dbReference>
<dbReference type="Proteomes" id="UP000561438">
    <property type="component" value="Unassembled WGS sequence"/>
</dbReference>
<dbReference type="Gene3D" id="2.40.40.10">
    <property type="entry name" value="RlpA-like domain"/>
    <property type="match status" value="1"/>
</dbReference>
<organism evidence="7 8">
    <name type="scientific">Qipengyuania atrilutea</name>
    <dbReference type="NCBI Taxonomy" id="2744473"/>
    <lineage>
        <taxon>Bacteria</taxon>
        <taxon>Pseudomonadati</taxon>
        <taxon>Pseudomonadota</taxon>
        <taxon>Alphaproteobacteria</taxon>
        <taxon>Sphingomonadales</taxon>
        <taxon>Erythrobacteraceae</taxon>
        <taxon>Qipengyuania</taxon>
    </lineage>
</organism>
<dbReference type="HAMAP" id="MF_02071">
    <property type="entry name" value="RlpA"/>
    <property type="match status" value="1"/>
</dbReference>
<feature type="compositionally biased region" description="Low complexity" evidence="5">
    <location>
        <begin position="56"/>
        <end position="74"/>
    </location>
</feature>
<dbReference type="InterPro" id="IPR034718">
    <property type="entry name" value="RlpA"/>
</dbReference>
<keyword evidence="2 3" id="KW-0961">Cell wall biogenesis/degradation</keyword>
<dbReference type="EC" id="4.2.2.-" evidence="3"/>
<evidence type="ECO:0000256" key="2">
    <source>
        <dbReference type="ARBA" id="ARBA00023316"/>
    </source>
</evidence>
<comment type="similarity">
    <text evidence="3 4">Belongs to the RlpA family.</text>
</comment>
<keyword evidence="1 3" id="KW-0456">Lyase</keyword>
<evidence type="ECO:0000256" key="5">
    <source>
        <dbReference type="SAM" id="MobiDB-lite"/>
    </source>
</evidence>
<dbReference type="NCBIfam" id="TIGR00413">
    <property type="entry name" value="rlpA"/>
    <property type="match status" value="1"/>
</dbReference>
<evidence type="ECO:0000259" key="6">
    <source>
        <dbReference type="Pfam" id="PF03330"/>
    </source>
</evidence>
<feature type="domain" description="RlpA-like protein double-psi beta-barrel" evidence="6">
    <location>
        <begin position="77"/>
        <end position="164"/>
    </location>
</feature>
<dbReference type="GO" id="GO:0071555">
    <property type="term" value="P:cell wall organization"/>
    <property type="evidence" value="ECO:0007669"/>
    <property type="project" value="UniProtKB-KW"/>
</dbReference>
<dbReference type="SUPFAM" id="SSF50685">
    <property type="entry name" value="Barwin-like endoglucanases"/>
    <property type="match status" value="1"/>
</dbReference>
<keyword evidence="8" id="KW-1185">Reference proteome</keyword>
<dbReference type="EMBL" id="JABWGV010000002">
    <property type="protein sequence ID" value="NVD44885.1"/>
    <property type="molecule type" value="Genomic_DNA"/>
</dbReference>
<dbReference type="AlphaFoldDB" id="A0A850H6R9"/>
<sequence length="170" mass="17852">MRLKTERKALLGGVGALAAVGLALSGMLWNESKATEVVKLGQGVASVEQQPIAAFEPRPQPAEAEPAPTASESPMKSGHASYYGNEFSGKRTASGEVFNPGELTAAHRTLPMGSRVRVTNPRSGDSIVVRINDRGPFHGNRVIDLSAAAARSIGLIRQGTGQVNLALLVR</sequence>
<dbReference type="InterPro" id="IPR012997">
    <property type="entry name" value="RplA"/>
</dbReference>
<protein>
    <recommendedName>
        <fullName evidence="3">Endolytic peptidoglycan transglycosylase RlpA</fullName>
        <ecNumber evidence="3">4.2.2.-</ecNumber>
    </recommendedName>
</protein>
<evidence type="ECO:0000256" key="4">
    <source>
        <dbReference type="RuleBase" id="RU003495"/>
    </source>
</evidence>
<feature type="region of interest" description="Disordered" evidence="5">
    <location>
        <begin position="56"/>
        <end position="80"/>
    </location>
</feature>
<gene>
    <name evidence="3" type="primary">rlpA</name>
    <name evidence="7" type="ORF">HUV48_07600</name>
</gene>
<evidence type="ECO:0000313" key="7">
    <source>
        <dbReference type="EMBL" id="NVD44885.1"/>
    </source>
</evidence>
<proteinExistence type="inferred from homology"/>
<evidence type="ECO:0000256" key="3">
    <source>
        <dbReference type="HAMAP-Rule" id="MF_02071"/>
    </source>
</evidence>
<dbReference type="PANTHER" id="PTHR34183:SF8">
    <property type="entry name" value="ENDOLYTIC PEPTIDOGLYCAN TRANSGLYCOSYLASE RLPA-RELATED"/>
    <property type="match status" value="1"/>
</dbReference>
<accession>A0A850H6R9</accession>
<reference evidence="7 8" key="1">
    <citation type="submission" date="2020-06" db="EMBL/GenBank/DDBJ databases">
        <title>Altererythrobacter sp. HHU K3-1.</title>
        <authorList>
            <person name="Zhang D."/>
            <person name="Xue H."/>
        </authorList>
    </citation>
    <scope>NUCLEOTIDE SEQUENCE [LARGE SCALE GENOMIC DNA]</scope>
    <source>
        <strain evidence="7 8">HHU K3-1</strain>
    </source>
</reference>
<comment type="function">
    <text evidence="3">Lytic transglycosylase with a strong preference for naked glycan strands that lack stem peptides.</text>
</comment>
<dbReference type="GO" id="GO:0000270">
    <property type="term" value="P:peptidoglycan metabolic process"/>
    <property type="evidence" value="ECO:0007669"/>
    <property type="project" value="UniProtKB-UniRule"/>
</dbReference>
<evidence type="ECO:0000313" key="8">
    <source>
        <dbReference type="Proteomes" id="UP000561438"/>
    </source>
</evidence>
<dbReference type="Pfam" id="PF03330">
    <property type="entry name" value="DPBB_1"/>
    <property type="match status" value="1"/>
</dbReference>
<dbReference type="PANTHER" id="PTHR34183">
    <property type="entry name" value="ENDOLYTIC PEPTIDOGLYCAN TRANSGLYCOSYLASE RLPA"/>
    <property type="match status" value="1"/>
</dbReference>
<name>A0A850H6R9_9SPHN</name>
<dbReference type="InterPro" id="IPR009009">
    <property type="entry name" value="RlpA-like_DPBB"/>
</dbReference>
<comment type="caution">
    <text evidence="7">The sequence shown here is derived from an EMBL/GenBank/DDBJ whole genome shotgun (WGS) entry which is preliminary data.</text>
</comment>
<dbReference type="GO" id="GO:0008932">
    <property type="term" value="F:lytic endotransglycosylase activity"/>
    <property type="evidence" value="ECO:0007669"/>
    <property type="project" value="UniProtKB-UniRule"/>
</dbReference>
<dbReference type="InterPro" id="IPR036908">
    <property type="entry name" value="RlpA-like_sf"/>
</dbReference>